<organism evidence="1 2">
    <name type="scientific">Molorchus minor</name>
    <dbReference type="NCBI Taxonomy" id="1323400"/>
    <lineage>
        <taxon>Eukaryota</taxon>
        <taxon>Metazoa</taxon>
        <taxon>Ecdysozoa</taxon>
        <taxon>Arthropoda</taxon>
        <taxon>Hexapoda</taxon>
        <taxon>Insecta</taxon>
        <taxon>Pterygota</taxon>
        <taxon>Neoptera</taxon>
        <taxon>Endopterygota</taxon>
        <taxon>Coleoptera</taxon>
        <taxon>Polyphaga</taxon>
        <taxon>Cucujiformia</taxon>
        <taxon>Chrysomeloidea</taxon>
        <taxon>Cerambycidae</taxon>
        <taxon>Lamiinae</taxon>
        <taxon>Monochamini</taxon>
        <taxon>Molorchus</taxon>
    </lineage>
</organism>
<accession>A0ABQ9JIA0</accession>
<protein>
    <submittedName>
        <fullName evidence="1">Uncharacterized protein</fullName>
    </submittedName>
</protein>
<comment type="caution">
    <text evidence="1">The sequence shown here is derived from an EMBL/GenBank/DDBJ whole genome shotgun (WGS) entry which is preliminary data.</text>
</comment>
<sequence length="230" mass="26124">MEEWTRTVSSNCAKNMFPRLLNKLVPNVQCNSVENIKAGFMECGICPINRQKVLDMLPSLPVVADTENVESEIALTNSFTDLLKTMRYTKTPKSPRKKNKRLEVTPGKSIAFDDFDKENTEQIIKSEDSLEDLPLFNSPKVASEESSSDLSENMPLSDLTNQVSKETIDQRSMVLANKKDIQVDDWLLVCFKPEVRCSKQKALFFICKVLNTSQTDEEKNSPETLMGLYR</sequence>
<name>A0ABQ9JIA0_9CUCU</name>
<dbReference type="EMBL" id="JAPWTJ010000525">
    <property type="protein sequence ID" value="KAJ8977621.1"/>
    <property type="molecule type" value="Genomic_DNA"/>
</dbReference>
<proteinExistence type="predicted"/>
<evidence type="ECO:0000313" key="2">
    <source>
        <dbReference type="Proteomes" id="UP001162164"/>
    </source>
</evidence>
<evidence type="ECO:0000313" key="1">
    <source>
        <dbReference type="EMBL" id="KAJ8977621.1"/>
    </source>
</evidence>
<reference evidence="1" key="1">
    <citation type="journal article" date="2023" name="Insect Mol. Biol.">
        <title>Genome sequencing provides insights into the evolution of gene families encoding plant cell wall-degrading enzymes in longhorned beetles.</title>
        <authorList>
            <person name="Shin N.R."/>
            <person name="Okamura Y."/>
            <person name="Kirsch R."/>
            <person name="Pauchet Y."/>
        </authorList>
    </citation>
    <scope>NUCLEOTIDE SEQUENCE</scope>
    <source>
        <strain evidence="1">MMC_N1</strain>
    </source>
</reference>
<keyword evidence="2" id="KW-1185">Reference proteome</keyword>
<dbReference type="Proteomes" id="UP001162164">
    <property type="component" value="Unassembled WGS sequence"/>
</dbReference>
<gene>
    <name evidence="1" type="ORF">NQ317_010242</name>
</gene>